<proteinExistence type="predicted"/>
<feature type="compositionally biased region" description="Basic residues" evidence="1">
    <location>
        <begin position="1"/>
        <end position="14"/>
    </location>
</feature>
<dbReference type="InterPro" id="IPR027417">
    <property type="entry name" value="P-loop_NTPase"/>
</dbReference>
<keyword evidence="4" id="KW-1185">Reference proteome</keyword>
<feature type="compositionally biased region" description="Low complexity" evidence="1">
    <location>
        <begin position="62"/>
        <end position="72"/>
    </location>
</feature>
<sequence length="308" mass="32821">MHRHAAAGGRRLRHAAGGVARAPAAAHGRLQLLRGRRGAREGLLRQRLRCLAHGRAAGGGRTAAPGDAVAPRRLPRARRLGDGGERRRVGRGLEAVRQRDPAHSTLTGCTTLLLTSEHADRPVSAEHTMVDGILLLRERAFGPRRERNIEVVKFRGSQTLRGNHAFQITAEGVTIYPRLEAQRRDGAGDAVLSEGVPSGVGGLDAMFDIGGYARGSVTVVTGPSGSGKTSFGLHFLAAAAADESALYVSFYESPELLARTMQVQASRGPRSSPASRSSSCGSPSARTCSTRWWRACWRGCAAAARRGW</sequence>
<feature type="region of interest" description="Disordered" evidence="1">
    <location>
        <begin position="262"/>
        <end position="286"/>
    </location>
</feature>
<dbReference type="PANTHER" id="PTHR42926">
    <property type="match status" value="1"/>
</dbReference>
<feature type="domain" description="KaiC-like" evidence="2">
    <location>
        <begin position="108"/>
        <end position="179"/>
    </location>
</feature>
<reference evidence="3 4" key="1">
    <citation type="submission" date="2020-05" db="EMBL/GenBank/DDBJ databases">
        <title>Ramlibacter rhizophilus sp. nov., isolated from rhizosphere soil of national flower Mugunghwa from South Korea.</title>
        <authorList>
            <person name="Zheng-Fei Y."/>
            <person name="Huan T."/>
        </authorList>
    </citation>
    <scope>NUCLEOTIDE SEQUENCE [LARGE SCALE GENOMIC DNA]</scope>
    <source>
        <strain evidence="3 4">H242</strain>
    </source>
</reference>
<dbReference type="Proteomes" id="UP000500826">
    <property type="component" value="Chromosome"/>
</dbReference>
<dbReference type="InterPro" id="IPR014774">
    <property type="entry name" value="KaiC-like_dom"/>
</dbReference>
<dbReference type="Pfam" id="PF06745">
    <property type="entry name" value="ATPase"/>
    <property type="match status" value="2"/>
</dbReference>
<gene>
    <name evidence="3" type="ORF">HK414_08250</name>
</gene>
<evidence type="ECO:0000259" key="2">
    <source>
        <dbReference type="Pfam" id="PF06745"/>
    </source>
</evidence>
<feature type="compositionally biased region" description="Low complexity" evidence="1">
    <location>
        <begin position="15"/>
        <end position="26"/>
    </location>
</feature>
<evidence type="ECO:0000256" key="1">
    <source>
        <dbReference type="SAM" id="MobiDB-lite"/>
    </source>
</evidence>
<accession>A0ABX6P1L2</accession>
<dbReference type="SUPFAM" id="SSF52540">
    <property type="entry name" value="P-loop containing nucleoside triphosphate hydrolases"/>
    <property type="match status" value="1"/>
</dbReference>
<dbReference type="EMBL" id="CP053418">
    <property type="protein sequence ID" value="QJW83953.1"/>
    <property type="molecule type" value="Genomic_DNA"/>
</dbReference>
<protein>
    <recommendedName>
        <fullName evidence="2">KaiC-like domain-containing protein</fullName>
    </recommendedName>
</protein>
<evidence type="ECO:0000313" key="3">
    <source>
        <dbReference type="EMBL" id="QJW83953.1"/>
    </source>
</evidence>
<feature type="region of interest" description="Disordered" evidence="1">
    <location>
        <begin position="1"/>
        <end position="26"/>
    </location>
</feature>
<feature type="domain" description="KaiC-like" evidence="2">
    <location>
        <begin position="196"/>
        <end position="262"/>
    </location>
</feature>
<name>A0ABX6P1L2_9BURK</name>
<reference evidence="3 4" key="2">
    <citation type="submission" date="2020-05" db="EMBL/GenBank/DDBJ databases">
        <authorList>
            <person name="Khan S.A."/>
            <person name="Jeon C.O."/>
            <person name="Chun B.H."/>
        </authorList>
    </citation>
    <scope>NUCLEOTIDE SEQUENCE [LARGE SCALE GENOMIC DNA]</scope>
    <source>
        <strain evidence="3 4">H242</strain>
    </source>
</reference>
<dbReference type="PANTHER" id="PTHR42926:SF1">
    <property type="entry name" value="CIRCADIAN CLOCK OSCILLATOR PROTEIN KAIC 1"/>
    <property type="match status" value="1"/>
</dbReference>
<feature type="compositionally biased region" description="Low complexity" evidence="1">
    <location>
        <begin position="265"/>
        <end position="286"/>
    </location>
</feature>
<feature type="region of interest" description="Disordered" evidence="1">
    <location>
        <begin position="56"/>
        <end position="87"/>
    </location>
</feature>
<dbReference type="InterPro" id="IPR051347">
    <property type="entry name" value="Circadian_clock_KaiC-rel"/>
</dbReference>
<dbReference type="Gene3D" id="3.40.50.300">
    <property type="entry name" value="P-loop containing nucleotide triphosphate hydrolases"/>
    <property type="match status" value="2"/>
</dbReference>
<evidence type="ECO:0000313" key="4">
    <source>
        <dbReference type="Proteomes" id="UP000500826"/>
    </source>
</evidence>
<organism evidence="3 4">
    <name type="scientific">Ramlibacter terrae</name>
    <dbReference type="NCBI Taxonomy" id="2732511"/>
    <lineage>
        <taxon>Bacteria</taxon>
        <taxon>Pseudomonadati</taxon>
        <taxon>Pseudomonadota</taxon>
        <taxon>Betaproteobacteria</taxon>
        <taxon>Burkholderiales</taxon>
        <taxon>Comamonadaceae</taxon>
        <taxon>Ramlibacter</taxon>
    </lineage>
</organism>